<keyword evidence="3" id="KW-1185">Reference proteome</keyword>
<organism evidence="2 3">
    <name type="scientific">'Vigna radiata' phytoplasma</name>
    <dbReference type="NCBI Taxonomy" id="1177238"/>
    <lineage>
        <taxon>Bacteria</taxon>
        <taxon>Bacillati</taxon>
        <taxon>Mycoplasmatota</taxon>
        <taxon>Mollicutes</taxon>
        <taxon>Acholeplasmatales</taxon>
        <taxon>Acholeplasmataceae</taxon>
        <taxon>Candidatus Phytoplasma</taxon>
        <taxon>16SrIX (Pigeon pea witches'-broom group)</taxon>
    </lineage>
</organism>
<feature type="domain" description="Domain X" evidence="1">
    <location>
        <begin position="2"/>
        <end position="59"/>
    </location>
</feature>
<dbReference type="Pfam" id="PF01348">
    <property type="entry name" value="Intron_maturas2"/>
    <property type="match status" value="1"/>
</dbReference>
<evidence type="ECO:0000313" key="2">
    <source>
        <dbReference type="EMBL" id="MDO8052636.1"/>
    </source>
</evidence>
<comment type="caution">
    <text evidence="2">The sequence shown here is derived from an EMBL/GenBank/DDBJ whole genome shotgun (WGS) entry which is preliminary data.</text>
</comment>
<dbReference type="InterPro" id="IPR024937">
    <property type="entry name" value="Domain_X"/>
</dbReference>
<sequence>MEIIKTYKTIVRGIIQYFCMARNLSQLTYLNCIAEYSCLKTLAGKWKTSIAKVRRKLNHPLGWGIKYNLQPQKAKVELWDNFSWGRIKRMRNYKGKIAEIAINPNLFKGRTKLTDRLAAQKCEVCQLGNQLLEIHHVGTIRDSNWRSVMNKKTTVLCQVCHRKRTNQQMYDIKIFEKNKRSRISI</sequence>
<accession>A0ABT9CZ35</accession>
<gene>
    <name evidence="2" type="ORF">OC710_01210</name>
</gene>
<evidence type="ECO:0000259" key="1">
    <source>
        <dbReference type="Pfam" id="PF01348"/>
    </source>
</evidence>
<evidence type="ECO:0000313" key="3">
    <source>
        <dbReference type="Proteomes" id="UP001170667"/>
    </source>
</evidence>
<dbReference type="EMBL" id="JAOSIS010000008">
    <property type="protein sequence ID" value="MDO8052636.1"/>
    <property type="molecule type" value="Genomic_DNA"/>
</dbReference>
<name>A0ABT9CZ35_9MOLU</name>
<proteinExistence type="predicted"/>
<reference evidence="2 3" key="1">
    <citation type="journal article" date="2023" name="Int. J. Syst. Evol. Microbiol.">
        <title>The observation of taxonomic boundaries for the 16SrII and 16SrXXV phytoplasmas using genome-based delimitation.</title>
        <authorList>
            <person name="Rodrigues Jardim B."/>
            <person name="Tran-Nguyen L.T.T."/>
            <person name="Gambley C."/>
            <person name="Al-Sadi A.M."/>
            <person name="Al-Subhi A.M."/>
            <person name="Foissac X."/>
            <person name="Salar P."/>
            <person name="Cai H."/>
            <person name="Yang J.Y."/>
            <person name="Davis R."/>
            <person name="Jones L."/>
            <person name="Rodoni B."/>
            <person name="Constable F.E."/>
        </authorList>
    </citation>
    <scope>NUCLEOTIDE SEQUENCE [LARGE SCALE GENOMIC DNA]</scope>
    <source>
        <strain evidence="2">BAWM-TWN</strain>
    </source>
</reference>
<dbReference type="RefSeq" id="WP_239638224.1">
    <property type="nucleotide sequence ID" value="NZ_JAOSIS010000008.1"/>
</dbReference>
<protein>
    <recommendedName>
        <fullName evidence="1">Domain X domain-containing protein</fullName>
    </recommendedName>
</protein>
<dbReference type="Proteomes" id="UP001170667">
    <property type="component" value="Unassembled WGS sequence"/>
</dbReference>